<dbReference type="Proteomes" id="UP000886523">
    <property type="component" value="Unassembled WGS sequence"/>
</dbReference>
<sequence length="183" mass="20006">MLLVPFIAPVGTPTNEDGVTGGGGASIHHCSGFVERDAKNAAYSEEVYLSISRSCVPGTRRMNLDLKFRHAGALIQRDQRDIVWSAGTNQLGIYTVHVLKCRGHRIVGWHPSQLLPPTLRRHLRHSVGASDAPSVPPTLGPIKLGRGLTPPIVEGHDRRRRIPGFLGVLGMCKIENDIALYLR</sequence>
<evidence type="ECO:0000313" key="2">
    <source>
        <dbReference type="Proteomes" id="UP000886523"/>
    </source>
</evidence>
<accession>A0A9P6B579</accession>
<gene>
    <name evidence="1" type="ORF">BS47DRAFT_1429450</name>
</gene>
<dbReference type="AlphaFoldDB" id="A0A9P6B579"/>
<evidence type="ECO:0000313" key="1">
    <source>
        <dbReference type="EMBL" id="KAF9517871.1"/>
    </source>
</evidence>
<dbReference type="EMBL" id="MU128929">
    <property type="protein sequence ID" value="KAF9517871.1"/>
    <property type="molecule type" value="Genomic_DNA"/>
</dbReference>
<keyword evidence="2" id="KW-1185">Reference proteome</keyword>
<comment type="caution">
    <text evidence="1">The sequence shown here is derived from an EMBL/GenBank/DDBJ whole genome shotgun (WGS) entry which is preliminary data.</text>
</comment>
<proteinExistence type="predicted"/>
<reference evidence="1" key="1">
    <citation type="journal article" date="2020" name="Nat. Commun.">
        <title>Large-scale genome sequencing of mycorrhizal fungi provides insights into the early evolution of symbiotic traits.</title>
        <authorList>
            <person name="Miyauchi S."/>
            <person name="Kiss E."/>
            <person name="Kuo A."/>
            <person name="Drula E."/>
            <person name="Kohler A."/>
            <person name="Sanchez-Garcia M."/>
            <person name="Morin E."/>
            <person name="Andreopoulos B."/>
            <person name="Barry K.W."/>
            <person name="Bonito G."/>
            <person name="Buee M."/>
            <person name="Carver A."/>
            <person name="Chen C."/>
            <person name="Cichocki N."/>
            <person name="Clum A."/>
            <person name="Culley D."/>
            <person name="Crous P.W."/>
            <person name="Fauchery L."/>
            <person name="Girlanda M."/>
            <person name="Hayes R.D."/>
            <person name="Keri Z."/>
            <person name="LaButti K."/>
            <person name="Lipzen A."/>
            <person name="Lombard V."/>
            <person name="Magnuson J."/>
            <person name="Maillard F."/>
            <person name="Murat C."/>
            <person name="Nolan M."/>
            <person name="Ohm R.A."/>
            <person name="Pangilinan J."/>
            <person name="Pereira M.F."/>
            <person name="Perotto S."/>
            <person name="Peter M."/>
            <person name="Pfister S."/>
            <person name="Riley R."/>
            <person name="Sitrit Y."/>
            <person name="Stielow J.B."/>
            <person name="Szollosi G."/>
            <person name="Zifcakova L."/>
            <person name="Stursova M."/>
            <person name="Spatafora J.W."/>
            <person name="Tedersoo L."/>
            <person name="Vaario L.M."/>
            <person name="Yamada A."/>
            <person name="Yan M."/>
            <person name="Wang P."/>
            <person name="Xu J."/>
            <person name="Bruns T."/>
            <person name="Baldrian P."/>
            <person name="Vilgalys R."/>
            <person name="Dunand C."/>
            <person name="Henrissat B."/>
            <person name="Grigoriev I.V."/>
            <person name="Hibbett D."/>
            <person name="Nagy L.G."/>
            <person name="Martin F.M."/>
        </authorList>
    </citation>
    <scope>NUCLEOTIDE SEQUENCE</scope>
    <source>
        <strain evidence="1">UP504</strain>
    </source>
</reference>
<protein>
    <submittedName>
        <fullName evidence="1">Uncharacterized protein</fullName>
    </submittedName>
</protein>
<name>A0A9P6B579_9AGAM</name>
<organism evidence="1 2">
    <name type="scientific">Hydnum rufescens UP504</name>
    <dbReference type="NCBI Taxonomy" id="1448309"/>
    <lineage>
        <taxon>Eukaryota</taxon>
        <taxon>Fungi</taxon>
        <taxon>Dikarya</taxon>
        <taxon>Basidiomycota</taxon>
        <taxon>Agaricomycotina</taxon>
        <taxon>Agaricomycetes</taxon>
        <taxon>Cantharellales</taxon>
        <taxon>Hydnaceae</taxon>
        <taxon>Hydnum</taxon>
    </lineage>
</organism>